<protein>
    <submittedName>
        <fullName evidence="1">15782_t:CDS:1</fullName>
    </submittedName>
</protein>
<organism evidence="1 2">
    <name type="scientific">Racocetra persica</name>
    <dbReference type="NCBI Taxonomy" id="160502"/>
    <lineage>
        <taxon>Eukaryota</taxon>
        <taxon>Fungi</taxon>
        <taxon>Fungi incertae sedis</taxon>
        <taxon>Mucoromycota</taxon>
        <taxon>Glomeromycotina</taxon>
        <taxon>Glomeromycetes</taxon>
        <taxon>Diversisporales</taxon>
        <taxon>Gigasporaceae</taxon>
        <taxon>Racocetra</taxon>
    </lineage>
</organism>
<proteinExistence type="predicted"/>
<evidence type="ECO:0000313" key="2">
    <source>
        <dbReference type="Proteomes" id="UP000789920"/>
    </source>
</evidence>
<sequence>AQIALQKKPNNDNVHRSHSQQCLGLPSTRSRSSSRSSNVSNWLMNHCSSATSGWECGCGYCILCLAPDNMSIIESRPASTRTTPRPSRRNSVSVSSRQKCQKCLNYGIPDIPEENSSSFNKKQHQLAILKRLYRHQLEHKSDYKKSCENLELELQKFVSTALMDSYSCDDHETIDGFTCHKCRNDLFVEAPKKEVTIWRKRIWNYLKEKILPSPLISSTTSYNSEEILGDDFVDFTHNNWSNYYDEYSNSSSHSSYSHDTRNDDDSTPFPSSFGQNIFCNVNIDSKENKVSKEDMTRDAARDVAKDVTKNVKSISKQNIQSITKRCMNLLAIIGVLVGILQNGFIPSKRNGNLNFNSKRTLIRGPILLDIISRALYTKKNRSVKSKRDMLVMMG</sequence>
<dbReference type="Proteomes" id="UP000789920">
    <property type="component" value="Unassembled WGS sequence"/>
</dbReference>
<dbReference type="EMBL" id="CAJVQC010065132">
    <property type="protein sequence ID" value="CAG8805186.1"/>
    <property type="molecule type" value="Genomic_DNA"/>
</dbReference>
<name>A0ACA9RRC1_9GLOM</name>
<reference evidence="1" key="1">
    <citation type="submission" date="2021-06" db="EMBL/GenBank/DDBJ databases">
        <authorList>
            <person name="Kallberg Y."/>
            <person name="Tangrot J."/>
            <person name="Rosling A."/>
        </authorList>
    </citation>
    <scope>NUCLEOTIDE SEQUENCE</scope>
    <source>
        <strain evidence="1">MA461A</strain>
    </source>
</reference>
<keyword evidence="2" id="KW-1185">Reference proteome</keyword>
<accession>A0ACA9RRC1</accession>
<evidence type="ECO:0000313" key="1">
    <source>
        <dbReference type="EMBL" id="CAG8805186.1"/>
    </source>
</evidence>
<comment type="caution">
    <text evidence="1">The sequence shown here is derived from an EMBL/GenBank/DDBJ whole genome shotgun (WGS) entry which is preliminary data.</text>
</comment>
<feature type="non-terminal residue" evidence="1">
    <location>
        <position position="1"/>
    </location>
</feature>
<feature type="non-terminal residue" evidence="1">
    <location>
        <position position="394"/>
    </location>
</feature>
<gene>
    <name evidence="1" type="ORF">RPERSI_LOCUS21875</name>
</gene>